<keyword evidence="2" id="KW-1185">Reference proteome</keyword>
<dbReference type="AlphaFoldDB" id="A0A4Y2LXZ6"/>
<comment type="caution">
    <text evidence="1">The sequence shown here is derived from an EMBL/GenBank/DDBJ whole genome shotgun (WGS) entry which is preliminary data.</text>
</comment>
<accession>A0A4Y2LXZ6</accession>
<sequence>MNFVSDYHHRSFILSTIVFIVLRFDIRDTFTIRRIIKSRKCKRAAYLRRIRYTAASARTRSNRFKKRNDSPSFQNSPFLHQRYDPNTLQITHRNVRSPSARYEDIAADPCTTNGDILPFVETRTHYEDKFDRYHLFS</sequence>
<proteinExistence type="predicted"/>
<gene>
    <name evidence="1" type="ORF">AVEN_261772_1</name>
</gene>
<evidence type="ECO:0000313" key="2">
    <source>
        <dbReference type="Proteomes" id="UP000499080"/>
    </source>
</evidence>
<evidence type="ECO:0000313" key="1">
    <source>
        <dbReference type="EMBL" id="GBN19685.1"/>
    </source>
</evidence>
<dbReference type="Proteomes" id="UP000499080">
    <property type="component" value="Unassembled WGS sequence"/>
</dbReference>
<name>A0A4Y2LXZ6_ARAVE</name>
<protein>
    <submittedName>
        <fullName evidence="1">Uncharacterized protein</fullName>
    </submittedName>
</protein>
<feature type="non-terminal residue" evidence="1">
    <location>
        <position position="137"/>
    </location>
</feature>
<reference evidence="1 2" key="1">
    <citation type="journal article" date="2019" name="Sci. Rep.">
        <title>Orb-weaving spider Araneus ventricosus genome elucidates the spidroin gene catalogue.</title>
        <authorList>
            <person name="Kono N."/>
            <person name="Nakamura H."/>
            <person name="Ohtoshi R."/>
            <person name="Moran D.A.P."/>
            <person name="Shinohara A."/>
            <person name="Yoshida Y."/>
            <person name="Fujiwara M."/>
            <person name="Mori M."/>
            <person name="Tomita M."/>
            <person name="Arakawa K."/>
        </authorList>
    </citation>
    <scope>NUCLEOTIDE SEQUENCE [LARGE SCALE GENOMIC DNA]</scope>
</reference>
<organism evidence="1 2">
    <name type="scientific">Araneus ventricosus</name>
    <name type="common">Orbweaver spider</name>
    <name type="synonym">Epeira ventricosa</name>
    <dbReference type="NCBI Taxonomy" id="182803"/>
    <lineage>
        <taxon>Eukaryota</taxon>
        <taxon>Metazoa</taxon>
        <taxon>Ecdysozoa</taxon>
        <taxon>Arthropoda</taxon>
        <taxon>Chelicerata</taxon>
        <taxon>Arachnida</taxon>
        <taxon>Araneae</taxon>
        <taxon>Araneomorphae</taxon>
        <taxon>Entelegynae</taxon>
        <taxon>Araneoidea</taxon>
        <taxon>Araneidae</taxon>
        <taxon>Araneus</taxon>
    </lineage>
</organism>
<dbReference type="EMBL" id="BGPR01006520">
    <property type="protein sequence ID" value="GBN19685.1"/>
    <property type="molecule type" value="Genomic_DNA"/>
</dbReference>